<evidence type="ECO:0000256" key="1">
    <source>
        <dbReference type="SAM" id="Phobius"/>
    </source>
</evidence>
<protein>
    <submittedName>
        <fullName evidence="2">Uncharacterized protein</fullName>
    </submittedName>
</protein>
<feature type="transmembrane region" description="Helical" evidence="1">
    <location>
        <begin position="145"/>
        <end position="166"/>
    </location>
</feature>
<feature type="transmembrane region" description="Helical" evidence="1">
    <location>
        <begin position="117"/>
        <end position="139"/>
    </location>
</feature>
<name>Q8EWI7_MALP2</name>
<organism evidence="2 3">
    <name type="scientific">Malacoplasma penetrans (strain HF-2)</name>
    <name type="common">Mycoplasma penetrans</name>
    <dbReference type="NCBI Taxonomy" id="272633"/>
    <lineage>
        <taxon>Bacteria</taxon>
        <taxon>Bacillati</taxon>
        <taxon>Mycoplasmatota</taxon>
        <taxon>Mycoplasmoidales</taxon>
        <taxon>Mycoplasmoidaceae</taxon>
        <taxon>Malacoplasma</taxon>
    </lineage>
</organism>
<evidence type="ECO:0000313" key="3">
    <source>
        <dbReference type="Proteomes" id="UP000002522"/>
    </source>
</evidence>
<sequence>MKNFELEENVKTLNKTVTNDSNDMSDFVNNRYDFLNTWMSKKHPLPIKNHLLSRSLFVCGIGFILISVVAYLFEYLLVSIKYTNNIILITSIVVGFLLIIGLWLLWNSKFMKKTYSLCFVVNIIYILLVAISFSFLFYLIRRVEITMFFGAMGFSFLISAFIMSLFRKKNIKLNWIFIYSLIGFFLLISVFLIVAYTTNITSSYFGIPTELSNYAVIIFIGCFFALIHLFCEIYLILYLDELKNNKRDNQYWISLGIKFLLDIFFISFLMVQSNFKKIKSINKY</sequence>
<reference evidence="2 3" key="1">
    <citation type="journal article" date="2002" name="Nucleic Acids Res.">
        <title>The complete genomic sequence of Mycoplasma penetrans, an intracellular bacterial pathogen in humans.</title>
        <authorList>
            <person name="Sasaki Y."/>
            <person name="Ishikawa J."/>
            <person name="Yamashita A."/>
            <person name="Oshima K."/>
            <person name="Kenri T."/>
            <person name="Furuya K."/>
            <person name="Yoshino C."/>
            <person name="Horino A."/>
            <person name="Shiba T."/>
            <person name="Sasaki T."/>
            <person name="Hattori M."/>
        </authorList>
    </citation>
    <scope>NUCLEOTIDE SEQUENCE [LARGE SCALE GENOMIC DNA]</scope>
    <source>
        <strain evidence="2 3">HF-2</strain>
    </source>
</reference>
<feature type="transmembrane region" description="Helical" evidence="1">
    <location>
        <begin position="51"/>
        <end position="73"/>
    </location>
</feature>
<feature type="transmembrane region" description="Helical" evidence="1">
    <location>
        <begin position="85"/>
        <end position="105"/>
    </location>
</feature>
<feature type="transmembrane region" description="Helical" evidence="1">
    <location>
        <begin position="173"/>
        <end position="196"/>
    </location>
</feature>
<feature type="transmembrane region" description="Helical" evidence="1">
    <location>
        <begin position="216"/>
        <end position="239"/>
    </location>
</feature>
<keyword evidence="3" id="KW-1185">Reference proteome</keyword>
<dbReference type="EMBL" id="BA000026">
    <property type="protein sequence ID" value="BAC44007.1"/>
    <property type="molecule type" value="Genomic_DNA"/>
</dbReference>
<gene>
    <name evidence="2" type="ordered locus">MYPE2160</name>
</gene>
<evidence type="ECO:0000313" key="2">
    <source>
        <dbReference type="EMBL" id="BAC44007.1"/>
    </source>
</evidence>
<proteinExistence type="predicted"/>
<accession>Q8EWI7</accession>
<keyword evidence="1" id="KW-0812">Transmembrane</keyword>
<dbReference type="InParanoid" id="Q8EWI7"/>
<dbReference type="HOGENOM" id="CLU_965837_0_0_14"/>
<dbReference type="AlphaFoldDB" id="Q8EWI7"/>
<dbReference type="RefSeq" id="WP_011077043.1">
    <property type="nucleotide sequence ID" value="NC_004432.1"/>
</dbReference>
<keyword evidence="1" id="KW-0472">Membrane</keyword>
<dbReference type="KEGG" id="mpe:MYPE2160"/>
<keyword evidence="1" id="KW-1133">Transmembrane helix</keyword>
<dbReference type="Proteomes" id="UP000002522">
    <property type="component" value="Chromosome"/>
</dbReference>
<feature type="transmembrane region" description="Helical" evidence="1">
    <location>
        <begin position="251"/>
        <end position="271"/>
    </location>
</feature>